<dbReference type="OrthoDB" id="8436363at2759"/>
<keyword evidence="4" id="KW-0175">Coiled coil</keyword>
<feature type="region of interest" description="Disordered" evidence="5">
    <location>
        <begin position="48"/>
        <end position="75"/>
    </location>
</feature>
<organism evidence="6 7">
    <name type="scientific">Pachysolen tannophilus NRRL Y-2460</name>
    <dbReference type="NCBI Taxonomy" id="669874"/>
    <lineage>
        <taxon>Eukaryota</taxon>
        <taxon>Fungi</taxon>
        <taxon>Dikarya</taxon>
        <taxon>Ascomycota</taxon>
        <taxon>Saccharomycotina</taxon>
        <taxon>Pichiomycetes</taxon>
        <taxon>Pachysolenaceae</taxon>
        <taxon>Pachysolen</taxon>
    </lineage>
</organism>
<dbReference type="PANTHER" id="PTHR24107">
    <property type="entry name" value="YNEIN REGULATORY COMPLEX SUBUNIT 5"/>
    <property type="match status" value="1"/>
</dbReference>
<evidence type="ECO:0000313" key="6">
    <source>
        <dbReference type="EMBL" id="ODV93919.1"/>
    </source>
</evidence>
<dbReference type="Gene3D" id="3.80.10.10">
    <property type="entry name" value="Ribonuclease Inhibitor"/>
    <property type="match status" value="1"/>
</dbReference>
<evidence type="ECO:0000256" key="4">
    <source>
        <dbReference type="SAM" id="Coils"/>
    </source>
</evidence>
<keyword evidence="7" id="KW-1185">Reference proteome</keyword>
<dbReference type="STRING" id="669874.A0A1E4TQC5"/>
<name>A0A1E4TQC5_PACTA</name>
<feature type="compositionally biased region" description="Low complexity" evidence="5">
    <location>
        <begin position="113"/>
        <end position="125"/>
    </location>
</feature>
<evidence type="ECO:0000256" key="5">
    <source>
        <dbReference type="SAM" id="MobiDB-lite"/>
    </source>
</evidence>
<feature type="region of interest" description="Disordered" evidence="5">
    <location>
        <begin position="100"/>
        <end position="203"/>
    </location>
</feature>
<accession>A0A1E4TQC5</accession>
<dbReference type="GO" id="GO:0005856">
    <property type="term" value="C:cytoskeleton"/>
    <property type="evidence" value="ECO:0007669"/>
    <property type="project" value="UniProtKB-SubCell"/>
</dbReference>
<dbReference type="InterPro" id="IPR052410">
    <property type="entry name" value="DRC5"/>
</dbReference>
<dbReference type="InterPro" id="IPR032675">
    <property type="entry name" value="LRR_dom_sf"/>
</dbReference>
<feature type="compositionally biased region" description="Basic and acidic residues" evidence="5">
    <location>
        <begin position="1152"/>
        <end position="1178"/>
    </location>
</feature>
<feature type="compositionally biased region" description="Basic and acidic residues" evidence="5">
    <location>
        <begin position="1221"/>
        <end position="1230"/>
    </location>
</feature>
<feature type="compositionally biased region" description="Low complexity" evidence="5">
    <location>
        <begin position="181"/>
        <end position="192"/>
    </location>
</feature>
<feature type="coiled-coil region" evidence="4">
    <location>
        <begin position="933"/>
        <end position="960"/>
    </location>
</feature>
<evidence type="ECO:0000256" key="3">
    <source>
        <dbReference type="ARBA" id="ARBA00023212"/>
    </source>
</evidence>
<dbReference type="EMBL" id="KV454017">
    <property type="protein sequence ID" value="ODV93919.1"/>
    <property type="molecule type" value="Genomic_DNA"/>
</dbReference>
<feature type="compositionally biased region" description="Basic and acidic residues" evidence="5">
    <location>
        <begin position="1199"/>
        <end position="1210"/>
    </location>
</feature>
<dbReference type="SUPFAM" id="SSF52047">
    <property type="entry name" value="RNI-like"/>
    <property type="match status" value="1"/>
</dbReference>
<sequence>MTNNHIEDDSLHELRQRLQKEASRFYKGVTNGDVDWLLRGDNVNANIDGSPLADPPALNPDIEKKSTPTVASDDSQVLLRGENIDSRICRKDSNGLRRTKTIDGNPIHKTFTNNSVLSNDSSNVLTRPRSYSTSAGAFGKKPSDSGSSSSGSGGGGGFFKKLLGRKKVDPVATGSLSPKMGPRSSSPNGSPRQMSVSDETSSYDPKLEEYLKYYKKKQSLVACYDNNRKSMSKKTSIKTSDAPVKYDAAGQPIPPHPDVAPLPPAIVNHSPITETRTSPVESTISMSSRFNILRRHHTNSETMEDLNRSPSNTDLDEDYVTHISNSNISHKSERIPQITVLQQMQPLRKVAFAADVFVHDPPQQIPSRNPRKGNVEIEKDGTIKIHPLKENEKKQDSGGGLVVGGTGALRILSNEEQALLKKQADSQAAASAAMDRAANGTEDSADTRFTDVTVQIDKPMVSRHKLYDENGHYIMDKPAVKLQLDELYTRCCHLREILPIPAVLKQIPPHTTDPLMILRLRNPRPSLIEVLAFSDFVRIAPIICVSLDGVSLSLEMFRIILGAMVYKRHLEKLSLRNTPIDAEGWKVLCWFLSINKRLRRIDITQCPAVVVNTQKLRKSSKSQDKAKRMVCNLNNRSDMDWDLMAATLVTRGGIEDIILTGCKIPSFATFKNFMEQAVSISTMKLGLAYNSLTLKQLEVIAKWMERNANTAFGLDIGYNDLSFKDALVPFIKYATENVEKSCLKFLSLSSTNLYDNDDFRTLIVKLSSLKELKFLDLSNNKRLFPSVNEHLATYLPLFPSLSRLHLDSNDLDSKSIVTFAEMMTLCSKLCYFSIAGNHLDTAASMALVAALRTSTTIFTLDLDYFEMPTKLREKIGLYTMRNMEQILYGKNKDIGLSTAIIPKKCAIMKTSLTDRLLKLLHDKKELDPGDEEAQSVIVEARELKKKINETMNELFKLQINNKLNLEGKETLIRLCYIDSSLEKGLSLINSKLAYQTAKLTDYNTSEILSERKPCNYDKNNADGLQHDDHGEVEIKDDDKSIVGRSSSRTSLVGADKGEGSVLKFSQMISPSDRNVLNDSDSDLSGDLIEKLLLNPTDLALITQVLTTLKARGLKIEDIYSKGNFLKNELLQDEKTALGLEALKNEINNIKTDLSKDGSNKGSTDDKNDNMNNYKKRETSISSAESASFTSTLIEANTESNKHIAVERDDSVSSSSSSNSYDNRDKEVDEEVHAISRTYDSLLKDLAKKSAINYNTTTP</sequence>
<dbReference type="AlphaFoldDB" id="A0A1E4TQC5"/>
<gene>
    <name evidence="6" type="ORF">PACTADRAFT_51666</name>
</gene>
<protein>
    <submittedName>
        <fullName evidence="6">Uncharacterized protein</fullName>
    </submittedName>
</protein>
<keyword evidence="2" id="KW-0963">Cytoplasm</keyword>
<keyword evidence="3" id="KW-0206">Cytoskeleton</keyword>
<feature type="region of interest" description="Disordered" evidence="5">
    <location>
        <begin position="1151"/>
        <end position="1180"/>
    </location>
</feature>
<feature type="region of interest" description="Disordered" evidence="5">
    <location>
        <begin position="295"/>
        <end position="315"/>
    </location>
</feature>
<evidence type="ECO:0000313" key="7">
    <source>
        <dbReference type="Proteomes" id="UP000094236"/>
    </source>
</evidence>
<reference evidence="7" key="1">
    <citation type="submission" date="2016-05" db="EMBL/GenBank/DDBJ databases">
        <title>Comparative genomics of biotechnologically important yeasts.</title>
        <authorList>
            <consortium name="DOE Joint Genome Institute"/>
            <person name="Riley R."/>
            <person name="Haridas S."/>
            <person name="Wolfe K.H."/>
            <person name="Lopes M.R."/>
            <person name="Hittinger C.T."/>
            <person name="Goker M."/>
            <person name="Salamov A."/>
            <person name="Wisecaver J."/>
            <person name="Long T.M."/>
            <person name="Aerts A.L."/>
            <person name="Barry K."/>
            <person name="Choi C."/>
            <person name="Clum A."/>
            <person name="Coughlan A.Y."/>
            <person name="Deshpande S."/>
            <person name="Douglass A.P."/>
            <person name="Hanson S.J."/>
            <person name="Klenk H.-P."/>
            <person name="Labutti K."/>
            <person name="Lapidus A."/>
            <person name="Lindquist E."/>
            <person name="Lipzen A."/>
            <person name="Meier-Kolthoff J.P."/>
            <person name="Ohm R.A."/>
            <person name="Otillar R.P."/>
            <person name="Pangilinan J."/>
            <person name="Peng Y."/>
            <person name="Rokas A."/>
            <person name="Rosa C.A."/>
            <person name="Scheuner C."/>
            <person name="Sibirny A.A."/>
            <person name="Slot J.C."/>
            <person name="Stielow J.B."/>
            <person name="Sun H."/>
            <person name="Kurtzman C.P."/>
            <person name="Blackwell M."/>
            <person name="Grigoriev I.V."/>
            <person name="Jeffries T.W."/>
        </authorList>
    </citation>
    <scope>NUCLEOTIDE SEQUENCE [LARGE SCALE GENOMIC DNA]</scope>
    <source>
        <strain evidence="7">NRRL Y-2460</strain>
    </source>
</reference>
<feature type="region of interest" description="Disordered" evidence="5">
    <location>
        <begin position="1199"/>
        <end position="1230"/>
    </location>
</feature>
<feature type="compositionally biased region" description="Polar residues" evidence="5">
    <location>
        <begin position="193"/>
        <end position="203"/>
    </location>
</feature>
<comment type="subcellular location">
    <subcellularLocation>
        <location evidence="1">Cytoplasm</location>
        <location evidence="1">Cytoskeleton</location>
    </subcellularLocation>
</comment>
<proteinExistence type="predicted"/>
<dbReference type="PANTHER" id="PTHR24107:SF2">
    <property type="entry name" value="NLR FAMILY CARD DOMAIN CONTAINING 3"/>
    <property type="match status" value="1"/>
</dbReference>
<evidence type="ECO:0000256" key="2">
    <source>
        <dbReference type="ARBA" id="ARBA00022490"/>
    </source>
</evidence>
<dbReference type="Proteomes" id="UP000094236">
    <property type="component" value="Unassembled WGS sequence"/>
</dbReference>
<evidence type="ECO:0000256" key="1">
    <source>
        <dbReference type="ARBA" id="ARBA00004245"/>
    </source>
</evidence>